<evidence type="ECO:0000313" key="4">
    <source>
        <dbReference type="Proteomes" id="UP000677244"/>
    </source>
</evidence>
<dbReference type="InterPro" id="IPR011048">
    <property type="entry name" value="Haem_d1_sf"/>
</dbReference>
<comment type="caution">
    <text evidence="3">The sequence shown here is derived from an EMBL/GenBank/DDBJ whole genome shotgun (WGS) entry which is preliminary data.</text>
</comment>
<name>A0ABS3YZP4_9BACT</name>
<protein>
    <submittedName>
        <fullName evidence="3">Beta-propeller fold lactonase family protein</fullName>
    </submittedName>
</protein>
<dbReference type="InterPro" id="IPR015943">
    <property type="entry name" value="WD40/YVTN_repeat-like_dom_sf"/>
</dbReference>
<evidence type="ECO:0000256" key="1">
    <source>
        <dbReference type="ARBA" id="ARBA00005564"/>
    </source>
</evidence>
<comment type="similarity">
    <text evidence="1">Belongs to the cycloisomerase 2 family.</text>
</comment>
<organism evidence="3 4">
    <name type="scientific">Niastella soli</name>
    <dbReference type="NCBI Taxonomy" id="2821487"/>
    <lineage>
        <taxon>Bacteria</taxon>
        <taxon>Pseudomonadati</taxon>
        <taxon>Bacteroidota</taxon>
        <taxon>Chitinophagia</taxon>
        <taxon>Chitinophagales</taxon>
        <taxon>Chitinophagaceae</taxon>
        <taxon>Niastella</taxon>
    </lineage>
</organism>
<dbReference type="Gene3D" id="2.130.10.10">
    <property type="entry name" value="YVTN repeat-like/Quinoprotein amine dehydrogenase"/>
    <property type="match status" value="2"/>
</dbReference>
<gene>
    <name evidence="3" type="ORF">J7I42_24165</name>
</gene>
<dbReference type="InterPro" id="IPR050282">
    <property type="entry name" value="Cycloisomerase_2"/>
</dbReference>
<keyword evidence="4" id="KW-1185">Reference proteome</keyword>
<reference evidence="3 4" key="1">
    <citation type="submission" date="2021-03" db="EMBL/GenBank/DDBJ databases">
        <title>Assistant Professor.</title>
        <authorList>
            <person name="Huq M.A."/>
        </authorList>
    </citation>
    <scope>NUCLEOTIDE SEQUENCE [LARGE SCALE GENOMIC DNA]</scope>
    <source>
        <strain evidence="3 4">MAH-29</strain>
    </source>
</reference>
<sequence length="431" mass="46694">MSKQIPARMHASLWAIVICCLLVACNKGWLNEYSGSYKADTTGKVIDIIYLESNSSEWAQNSILGYRVYEGGQVVPMEEGPFLTGGTGIPGSQNAGSFNSDHEVRLTNDKRFLLAVNSGDNTISVFSIQSDGTLKLTPGSPISSGGETPVSIDIWQQYVIVLNKSNHPVLPTYSAPNYSVFTLKGDGSLVFVSKFELRNGISPGQVLVSRSGAFVYGSNTWGFDYSPPAERLNIFSIGNNGTFTAGPAAPSFDSNLPGALGLYESSDQHVLYVAFPFSAQFSFYDINKNDGSLTHAGDATARPGCSRFCTNRSKHSLFTANTIDNSVSLFDITDAHSPRKTGELSLKETGPAYAGYFGQYTTSQCVSLATSSNDQYLYVVSQHGNPDTTIGNYNYLHVLHIVEGNFQEQDEPLQLPVANKFRPRGLAVLGR</sequence>
<accession>A0ABS3YZP4</accession>
<keyword evidence="2" id="KW-0119">Carbohydrate metabolism</keyword>
<dbReference type="EMBL" id="JAGHKO010000006">
    <property type="protein sequence ID" value="MBO9203402.1"/>
    <property type="molecule type" value="Genomic_DNA"/>
</dbReference>
<dbReference type="PROSITE" id="PS51257">
    <property type="entry name" value="PROKAR_LIPOPROTEIN"/>
    <property type="match status" value="1"/>
</dbReference>
<dbReference type="PANTHER" id="PTHR30344">
    <property type="entry name" value="6-PHOSPHOGLUCONOLACTONASE-RELATED"/>
    <property type="match status" value="1"/>
</dbReference>
<dbReference type="RefSeq" id="WP_209141455.1">
    <property type="nucleotide sequence ID" value="NZ_JAGHKO010000006.1"/>
</dbReference>
<dbReference type="PANTHER" id="PTHR30344:SF1">
    <property type="entry name" value="6-PHOSPHOGLUCONOLACTONASE"/>
    <property type="match status" value="1"/>
</dbReference>
<evidence type="ECO:0000256" key="2">
    <source>
        <dbReference type="ARBA" id="ARBA00022526"/>
    </source>
</evidence>
<dbReference type="Pfam" id="PF10282">
    <property type="entry name" value="Lactonase"/>
    <property type="match status" value="1"/>
</dbReference>
<dbReference type="InterPro" id="IPR019405">
    <property type="entry name" value="Lactonase_7-beta_prop"/>
</dbReference>
<evidence type="ECO:0000313" key="3">
    <source>
        <dbReference type="EMBL" id="MBO9203402.1"/>
    </source>
</evidence>
<proteinExistence type="inferred from homology"/>
<keyword evidence="2" id="KW-0313">Glucose metabolism</keyword>
<dbReference type="SUPFAM" id="SSF51004">
    <property type="entry name" value="C-terminal (heme d1) domain of cytochrome cd1-nitrite reductase"/>
    <property type="match status" value="1"/>
</dbReference>
<dbReference type="Proteomes" id="UP000677244">
    <property type="component" value="Unassembled WGS sequence"/>
</dbReference>